<keyword evidence="2" id="KW-1185">Reference proteome</keyword>
<dbReference type="RefSeq" id="WP_343839666.1">
    <property type="nucleotide sequence ID" value="NZ_BAAADO010000003.1"/>
</dbReference>
<name>A0ABP3L127_9BACI</name>
<dbReference type="Proteomes" id="UP001500880">
    <property type="component" value="Unassembled WGS sequence"/>
</dbReference>
<protein>
    <submittedName>
        <fullName evidence="1">Uncharacterized protein</fullName>
    </submittedName>
</protein>
<reference evidence="2" key="1">
    <citation type="journal article" date="2019" name="Int. J. Syst. Evol. Microbiol.">
        <title>The Global Catalogue of Microorganisms (GCM) 10K type strain sequencing project: providing services to taxonomists for standard genome sequencing and annotation.</title>
        <authorList>
            <consortium name="The Broad Institute Genomics Platform"/>
            <consortium name="The Broad Institute Genome Sequencing Center for Infectious Disease"/>
            <person name="Wu L."/>
            <person name="Ma J."/>
        </authorList>
    </citation>
    <scope>NUCLEOTIDE SEQUENCE [LARGE SCALE GENOMIC DNA]</scope>
    <source>
        <strain evidence="2">JCM 12389</strain>
    </source>
</reference>
<comment type="caution">
    <text evidence="1">The sequence shown here is derived from an EMBL/GenBank/DDBJ whole genome shotgun (WGS) entry which is preliminary data.</text>
</comment>
<evidence type="ECO:0000313" key="1">
    <source>
        <dbReference type="EMBL" id="GAA0491046.1"/>
    </source>
</evidence>
<gene>
    <name evidence="1" type="ORF">GCM10008986_16380</name>
</gene>
<accession>A0ABP3L127</accession>
<organism evidence="1 2">
    <name type="scientific">Salinibacillus aidingensis</name>
    <dbReference type="NCBI Taxonomy" id="237684"/>
    <lineage>
        <taxon>Bacteria</taxon>
        <taxon>Bacillati</taxon>
        <taxon>Bacillota</taxon>
        <taxon>Bacilli</taxon>
        <taxon>Bacillales</taxon>
        <taxon>Bacillaceae</taxon>
        <taxon>Salinibacillus</taxon>
    </lineage>
</organism>
<dbReference type="EMBL" id="BAAADO010000003">
    <property type="protein sequence ID" value="GAA0491046.1"/>
    <property type="molecule type" value="Genomic_DNA"/>
</dbReference>
<proteinExistence type="predicted"/>
<evidence type="ECO:0000313" key="2">
    <source>
        <dbReference type="Proteomes" id="UP001500880"/>
    </source>
</evidence>
<sequence length="40" mass="4598">MRLEEYLNPNKSGGWKGWLVNANKDVIGFVKTNGEIVFSW</sequence>